<dbReference type="CDD" id="cd12148">
    <property type="entry name" value="fungal_TF_MHR"/>
    <property type="match status" value="1"/>
</dbReference>
<keyword evidence="5" id="KW-0804">Transcription</keyword>
<proteinExistence type="predicted"/>
<dbReference type="Gene3D" id="4.10.240.10">
    <property type="entry name" value="Zn(2)-C6 fungal-type DNA-binding domain"/>
    <property type="match status" value="1"/>
</dbReference>
<dbReference type="Proteomes" id="UP001143548">
    <property type="component" value="Unassembled WGS sequence"/>
</dbReference>
<dbReference type="GO" id="GO:0005634">
    <property type="term" value="C:nucleus"/>
    <property type="evidence" value="ECO:0007669"/>
    <property type="project" value="UniProtKB-SubCell"/>
</dbReference>
<dbReference type="GO" id="GO:0006351">
    <property type="term" value="P:DNA-templated transcription"/>
    <property type="evidence" value="ECO:0007669"/>
    <property type="project" value="InterPro"/>
</dbReference>
<dbReference type="SUPFAM" id="SSF57701">
    <property type="entry name" value="Zn2/Cys6 DNA-binding domain"/>
    <property type="match status" value="1"/>
</dbReference>
<sequence length="665" mass="76152">MTPTRAQKTARKQIASTARLSCEGCTERKKKCDKLIPCTNCRNCGVICVPIERRRLPRGRTRRIEEALLPGQNDTHGFLPDREHFGRTMPSSALTLPAVVSMTPPILEDSDVSIQQIPRHTGELNGFLRDIGTRQEGTEWDRCERQTMRRDSYNSDNHRVVEPPTLPLLNQPRLAVCGRLDDFRQRQKLLHTYFTQIDPIVKIVHRPSLLAYVPGGKCYLQYDLWHPAPAALASAIYYAASCTLSQEACRTFGMDKASLISKYRKDLDCALERADYLVTNDLTVLQAFVISLIALRCHDRSRRFWTMTAIALRIAHALELHDPNPSFPIQPFEKEMRRRLWHAIGWLDMQASLCGVSESMFQSSWLIFQPFHIIDDGDFGPNSEIQMCSHRQFSEATFFGLISHAQETTRYLTVSNPPAPYINDIHKRQQLVRTFKWRVDELIAGLQPEQIDFHWYLKEIAHTIVLFLHLLAFRPLKKDVPLEPSHPSGMDMLKLAVEVLDSRHRVYSNPRTEPWHWLEPLFFPWHALAIALAEVRACEDLSLMESVWPSISQNYARFTTYHDESPRAWLQRSIYELIEQARRRRELLLLSAVSDENSHESARIPLSSTAHHQAPPDPWTGFGVRENVSAPAVDNLLPGAIIPCGNGFASWIDECGEIDLVFLDA</sequence>
<evidence type="ECO:0000259" key="8">
    <source>
        <dbReference type="PROSITE" id="PS50048"/>
    </source>
</evidence>
<comment type="caution">
    <text evidence="9">The sequence shown here is derived from an EMBL/GenBank/DDBJ whole genome shotgun (WGS) entry which is preliminary data.</text>
</comment>
<protein>
    <recommendedName>
        <fullName evidence="8">Zn(2)-C6 fungal-type domain-containing protein</fullName>
    </recommendedName>
</protein>
<keyword evidence="4" id="KW-0238">DNA-binding</keyword>
<evidence type="ECO:0000256" key="2">
    <source>
        <dbReference type="ARBA" id="ARBA00022723"/>
    </source>
</evidence>
<organism evidence="9 10">
    <name type="scientific">Aspergillus brasiliensis</name>
    <dbReference type="NCBI Taxonomy" id="319629"/>
    <lineage>
        <taxon>Eukaryota</taxon>
        <taxon>Fungi</taxon>
        <taxon>Dikarya</taxon>
        <taxon>Ascomycota</taxon>
        <taxon>Pezizomycotina</taxon>
        <taxon>Eurotiomycetes</taxon>
        <taxon>Eurotiomycetidae</taxon>
        <taxon>Eurotiales</taxon>
        <taxon>Aspergillaceae</taxon>
        <taxon>Aspergillus</taxon>
        <taxon>Aspergillus subgen. Circumdati</taxon>
    </lineage>
</organism>
<keyword evidence="6" id="KW-0539">Nucleus</keyword>
<dbReference type="EMBL" id="BROQ01000190">
    <property type="protein sequence ID" value="GKZ27197.1"/>
    <property type="molecule type" value="Genomic_DNA"/>
</dbReference>
<accession>A0A9W5Z2A3</accession>
<dbReference type="PANTHER" id="PTHR31001:SF50">
    <property type="entry name" value="ZN(II)2CYS6 TRANSCRIPTION FACTOR (EUROFUNG)"/>
    <property type="match status" value="1"/>
</dbReference>
<evidence type="ECO:0000313" key="9">
    <source>
        <dbReference type="EMBL" id="GKZ27197.1"/>
    </source>
</evidence>
<dbReference type="GO" id="GO:0008270">
    <property type="term" value="F:zinc ion binding"/>
    <property type="evidence" value="ECO:0007669"/>
    <property type="project" value="InterPro"/>
</dbReference>
<keyword evidence="2" id="KW-0479">Metal-binding</keyword>
<evidence type="ECO:0000256" key="5">
    <source>
        <dbReference type="ARBA" id="ARBA00023163"/>
    </source>
</evidence>
<dbReference type="Pfam" id="PF04082">
    <property type="entry name" value="Fungal_trans"/>
    <property type="match status" value="1"/>
</dbReference>
<dbReference type="InterPro" id="IPR001138">
    <property type="entry name" value="Zn2Cys6_DnaBD"/>
</dbReference>
<dbReference type="PROSITE" id="PS50048">
    <property type="entry name" value="ZN2_CY6_FUNGAL_2"/>
    <property type="match status" value="1"/>
</dbReference>
<dbReference type="InterPro" id="IPR007219">
    <property type="entry name" value="XnlR_reg_dom"/>
</dbReference>
<dbReference type="AlphaFoldDB" id="A0A9W5Z2A3"/>
<evidence type="ECO:0000256" key="4">
    <source>
        <dbReference type="ARBA" id="ARBA00023125"/>
    </source>
</evidence>
<dbReference type="CDD" id="cd00067">
    <property type="entry name" value="GAL4"/>
    <property type="match status" value="1"/>
</dbReference>
<evidence type="ECO:0000256" key="1">
    <source>
        <dbReference type="ARBA" id="ARBA00004123"/>
    </source>
</evidence>
<dbReference type="PROSITE" id="PS00463">
    <property type="entry name" value="ZN2_CY6_FUNGAL_1"/>
    <property type="match status" value="1"/>
</dbReference>
<dbReference type="PANTHER" id="PTHR31001">
    <property type="entry name" value="UNCHARACTERIZED TRANSCRIPTIONAL REGULATORY PROTEIN"/>
    <property type="match status" value="1"/>
</dbReference>
<dbReference type="GO" id="GO:0003677">
    <property type="term" value="F:DNA binding"/>
    <property type="evidence" value="ECO:0007669"/>
    <property type="project" value="UniProtKB-KW"/>
</dbReference>
<gene>
    <name evidence="9" type="ORF">AbraCBS73388_003970</name>
</gene>
<dbReference type="InterPro" id="IPR036864">
    <property type="entry name" value="Zn2-C6_fun-type_DNA-bd_sf"/>
</dbReference>
<evidence type="ECO:0000313" key="10">
    <source>
        <dbReference type="Proteomes" id="UP001143548"/>
    </source>
</evidence>
<evidence type="ECO:0000256" key="3">
    <source>
        <dbReference type="ARBA" id="ARBA00023015"/>
    </source>
</evidence>
<feature type="region of interest" description="Disordered" evidence="7">
    <location>
        <begin position="602"/>
        <end position="621"/>
    </location>
</feature>
<keyword evidence="3" id="KW-0805">Transcription regulation</keyword>
<dbReference type="GO" id="GO:0009893">
    <property type="term" value="P:positive regulation of metabolic process"/>
    <property type="evidence" value="ECO:0007669"/>
    <property type="project" value="UniProtKB-ARBA"/>
</dbReference>
<dbReference type="InterPro" id="IPR050613">
    <property type="entry name" value="Sec_Metabolite_Reg"/>
</dbReference>
<reference evidence="9" key="1">
    <citation type="submission" date="2022-07" db="EMBL/GenBank/DDBJ databases">
        <title>Taxonomy of Aspergillus series Nigri: significant species reduction supported by multi-species coalescent approaches.</title>
        <authorList>
            <person name="Bian C."/>
            <person name="Kusuya Y."/>
            <person name="Sklenar F."/>
            <person name="D'hooge E."/>
            <person name="Yaguchi T."/>
            <person name="Takahashi H."/>
            <person name="Hubka V."/>
        </authorList>
    </citation>
    <scope>NUCLEOTIDE SEQUENCE</scope>
    <source>
        <strain evidence="9">CBS 733.88</strain>
    </source>
</reference>
<name>A0A9W5Z2A3_9EURO</name>
<evidence type="ECO:0000256" key="7">
    <source>
        <dbReference type="SAM" id="MobiDB-lite"/>
    </source>
</evidence>
<evidence type="ECO:0000256" key="6">
    <source>
        <dbReference type="ARBA" id="ARBA00023242"/>
    </source>
</evidence>
<dbReference type="GO" id="GO:0000981">
    <property type="term" value="F:DNA-binding transcription factor activity, RNA polymerase II-specific"/>
    <property type="evidence" value="ECO:0007669"/>
    <property type="project" value="InterPro"/>
</dbReference>
<comment type="subcellular location">
    <subcellularLocation>
        <location evidence="1">Nucleus</location>
    </subcellularLocation>
</comment>
<dbReference type="Pfam" id="PF00172">
    <property type="entry name" value="Zn_clus"/>
    <property type="match status" value="1"/>
</dbReference>
<feature type="domain" description="Zn(2)-C6 fungal-type" evidence="8">
    <location>
        <begin position="21"/>
        <end position="49"/>
    </location>
</feature>